<dbReference type="GeneID" id="54472122"/>
<organism evidence="2 3">
    <name type="scientific">Neohortaea acidophila</name>
    <dbReference type="NCBI Taxonomy" id="245834"/>
    <lineage>
        <taxon>Eukaryota</taxon>
        <taxon>Fungi</taxon>
        <taxon>Dikarya</taxon>
        <taxon>Ascomycota</taxon>
        <taxon>Pezizomycotina</taxon>
        <taxon>Dothideomycetes</taxon>
        <taxon>Dothideomycetidae</taxon>
        <taxon>Mycosphaerellales</taxon>
        <taxon>Teratosphaeriaceae</taxon>
        <taxon>Neohortaea</taxon>
    </lineage>
</organism>
<dbReference type="PANTHER" id="PTHR33365:SF14">
    <property type="entry name" value="TAT PATHWAY SIGNAL SEQUENCE"/>
    <property type="match status" value="1"/>
</dbReference>
<evidence type="ECO:0000313" key="2">
    <source>
        <dbReference type="EMBL" id="KAF2483112.1"/>
    </source>
</evidence>
<dbReference type="GO" id="GO:0043386">
    <property type="term" value="P:mycotoxin biosynthetic process"/>
    <property type="evidence" value="ECO:0007669"/>
    <property type="project" value="InterPro"/>
</dbReference>
<evidence type="ECO:0008006" key="4">
    <source>
        <dbReference type="Google" id="ProtNLM"/>
    </source>
</evidence>
<reference evidence="2" key="1">
    <citation type="journal article" date="2020" name="Stud. Mycol.">
        <title>101 Dothideomycetes genomes: a test case for predicting lifestyles and emergence of pathogens.</title>
        <authorList>
            <person name="Haridas S."/>
            <person name="Albert R."/>
            <person name="Binder M."/>
            <person name="Bloem J."/>
            <person name="Labutti K."/>
            <person name="Salamov A."/>
            <person name="Andreopoulos B."/>
            <person name="Baker S."/>
            <person name="Barry K."/>
            <person name="Bills G."/>
            <person name="Bluhm B."/>
            <person name="Cannon C."/>
            <person name="Castanera R."/>
            <person name="Culley D."/>
            <person name="Daum C."/>
            <person name="Ezra D."/>
            <person name="Gonzalez J."/>
            <person name="Henrissat B."/>
            <person name="Kuo A."/>
            <person name="Liang C."/>
            <person name="Lipzen A."/>
            <person name="Lutzoni F."/>
            <person name="Magnuson J."/>
            <person name="Mondo S."/>
            <person name="Nolan M."/>
            <person name="Ohm R."/>
            <person name="Pangilinan J."/>
            <person name="Park H.-J."/>
            <person name="Ramirez L."/>
            <person name="Alfaro M."/>
            <person name="Sun H."/>
            <person name="Tritt A."/>
            <person name="Yoshinaga Y."/>
            <person name="Zwiers L.-H."/>
            <person name="Turgeon B."/>
            <person name="Goodwin S."/>
            <person name="Spatafora J."/>
            <person name="Crous P."/>
            <person name="Grigoriev I."/>
        </authorList>
    </citation>
    <scope>NUCLEOTIDE SEQUENCE</scope>
    <source>
        <strain evidence="2">CBS 113389</strain>
    </source>
</reference>
<comment type="similarity">
    <text evidence="1">Belongs to the ustYa family.</text>
</comment>
<dbReference type="InterPro" id="IPR021765">
    <property type="entry name" value="UstYa-like"/>
</dbReference>
<dbReference type="Proteomes" id="UP000799767">
    <property type="component" value="Unassembled WGS sequence"/>
</dbReference>
<proteinExistence type="inferred from homology"/>
<dbReference type="Pfam" id="PF11807">
    <property type="entry name" value="UstYa"/>
    <property type="match status" value="1"/>
</dbReference>
<dbReference type="PANTHER" id="PTHR33365">
    <property type="entry name" value="YALI0B05434P"/>
    <property type="match status" value="1"/>
</dbReference>
<name>A0A6A6PT07_9PEZI</name>
<dbReference type="AlphaFoldDB" id="A0A6A6PT07"/>
<dbReference type="RefSeq" id="XP_033589682.1">
    <property type="nucleotide sequence ID" value="XM_033731120.1"/>
</dbReference>
<keyword evidence="3" id="KW-1185">Reference proteome</keyword>
<sequence>MNGSLFTPDDPDICRMEPGPSTDRLWDDILYNRYVPLKAEEIRAMGKDPSMYAKLKPYDHPTRGVPADTENDPRYFGQLDVFHKLHCLNELRKGTFEQYWGPRYENRTRLHWQHKAHCVSMLFQDLKCNANGDLVPAYWLRLGNGLMHDFSINRKCANWDAVVAWRNEYALSIDEYETWGADLIAKPKDGDEGINENPEGYFRIFGEDGMDVERNKWNVQISDEEVAQRVLQPL</sequence>
<accession>A0A6A6PT07</accession>
<evidence type="ECO:0000256" key="1">
    <source>
        <dbReference type="ARBA" id="ARBA00035112"/>
    </source>
</evidence>
<gene>
    <name evidence="2" type="ORF">BDY17DRAFT_250910</name>
</gene>
<protein>
    <recommendedName>
        <fullName evidence="4">Tat pathway signal sequence</fullName>
    </recommendedName>
</protein>
<evidence type="ECO:0000313" key="3">
    <source>
        <dbReference type="Proteomes" id="UP000799767"/>
    </source>
</evidence>
<dbReference type="OrthoDB" id="3687641at2759"/>
<dbReference type="EMBL" id="MU001635">
    <property type="protein sequence ID" value="KAF2483112.1"/>
    <property type="molecule type" value="Genomic_DNA"/>
</dbReference>